<feature type="domain" description="N-terminal" evidence="2">
    <location>
        <begin position="20"/>
        <end position="127"/>
    </location>
</feature>
<evidence type="ECO:0000313" key="3">
    <source>
        <dbReference type="EMBL" id="QIS31357.1"/>
    </source>
</evidence>
<dbReference type="AlphaFoldDB" id="A0A6H0A0T6"/>
<name>A0A6H0A0T6_STASA</name>
<sequence length="444" mass="51687">MKQSELNKFIKETSEQALEQLDKFFRSPEDIREYIDFASQFYNYSNRNQMLIANQNDGATIVAPYKKWQQLDAQVMKGEKAIKIMVPSERKTFVRHNGEDKNVVPISKATAEEKDKIKNNQIKVNKSITFVKGNVFDIRQTNLPEDKYPQMLQQLRGSVPDYDEKISNLTKIANSFNINVQQSKDSMEGARGAYIETHSGQKVIELNKNNEEKQNTKTMIHELGHALIHGKDKIVEPNKDLKKEDREFQAEMTALIVGKYMGLDNDDYSIKYIHGYANQMDNSQKMDLMKDVQKASSELIKAIDGNDSKQIYLEANQNKDRAYIKPENIKNNSFMRENQLYTVQDANFFSKEMYSQFTPQMVYNSPKDNRTKILQGREYSYAPNQTELSQPNFYDYLRQYVAPQEQSGRKMVNSEERIDNRSNFKPVENNKNIEIINDDNDLSR</sequence>
<dbReference type="Gene3D" id="1.10.10.2910">
    <property type="match status" value="1"/>
</dbReference>
<proteinExistence type="predicted"/>
<evidence type="ECO:0000259" key="2">
    <source>
        <dbReference type="Pfam" id="PF08401"/>
    </source>
</evidence>
<evidence type="ECO:0000259" key="1">
    <source>
        <dbReference type="Pfam" id="PF06114"/>
    </source>
</evidence>
<dbReference type="InterPro" id="IPR013610">
    <property type="entry name" value="ArdC_N"/>
</dbReference>
<reference evidence="3" key="1">
    <citation type="submission" date="2020-01" db="EMBL/GenBank/DDBJ databases">
        <title>Characterization of a novel vga gene recovered from a Staphylococcus saprophyticus causing a community-acquired urinary tract infection: Report from SENTRY Antimicrobial Surveillance Program 2017.</title>
        <authorList>
            <person name="Deshpande L.M."/>
            <person name="Cantrell L."/>
            <person name="Romero J.R."/>
            <person name="Carvalhaes C."/>
            <person name="Sader H.S."/>
            <person name="Mendes R.E."/>
        </authorList>
    </citation>
    <scope>NUCLEOTIDE SEQUENCE</scope>
    <source>
        <strain evidence="3">1005578</strain>
        <plasmid evidence="3">p1005578_vga</plasmid>
    </source>
</reference>
<accession>A0A6H0A0T6</accession>
<organism evidence="3">
    <name type="scientific">Staphylococcus saprophyticus</name>
    <dbReference type="NCBI Taxonomy" id="29385"/>
    <lineage>
        <taxon>Bacteria</taxon>
        <taxon>Bacillati</taxon>
        <taxon>Bacillota</taxon>
        <taxon>Bacilli</taxon>
        <taxon>Bacillales</taxon>
        <taxon>Staphylococcaceae</taxon>
        <taxon>Staphylococcus</taxon>
    </lineage>
</organism>
<dbReference type="InterPro" id="IPR010359">
    <property type="entry name" value="IrrE_HExxH"/>
</dbReference>
<dbReference type="EMBL" id="MN909556">
    <property type="protein sequence ID" value="QIS31357.1"/>
    <property type="molecule type" value="Genomic_DNA"/>
</dbReference>
<dbReference type="GO" id="GO:0003697">
    <property type="term" value="F:single-stranded DNA binding"/>
    <property type="evidence" value="ECO:0007669"/>
    <property type="project" value="InterPro"/>
</dbReference>
<dbReference type="Pfam" id="PF08401">
    <property type="entry name" value="ArdcN"/>
    <property type="match status" value="1"/>
</dbReference>
<feature type="domain" description="IrrE N-terminal-like" evidence="1">
    <location>
        <begin position="175"/>
        <end position="253"/>
    </location>
</feature>
<dbReference type="RefSeq" id="WP_031884040.1">
    <property type="nucleotide sequence ID" value="NZ_CP054441.1"/>
</dbReference>
<dbReference type="Pfam" id="PF06114">
    <property type="entry name" value="Peptidase_M78"/>
    <property type="match status" value="1"/>
</dbReference>
<geneLocation type="plasmid" evidence="3">
    <name>p1005578_vga</name>
</geneLocation>
<keyword evidence="3" id="KW-0614">Plasmid</keyword>
<protein>
    <submittedName>
        <fullName evidence="3">ImmA/IrrE family metallo-endopeptidase</fullName>
    </submittedName>
</protein>